<comment type="similarity">
    <text evidence="6">Belongs to the azoreductase type 1 family.</text>
</comment>
<evidence type="ECO:0000259" key="8">
    <source>
        <dbReference type="Pfam" id="PF02525"/>
    </source>
</evidence>
<sequence length="239" mass="26607">MPHLLHIDSSPRSDRSHTRGLTADFVQSWQVNHPNSTVTYRDIGRSPLPHVTEEWIAAAFTPPNERSQAMQDALRLSNELIDELLLADVIVAGIPFYNFGMPSGFKAYIDQIVRIGRTFLFNPDNEESPYTPLIHGKRMIAVISRGDSGYGSGGRNEKNNHLDPHLRTVFRFIGVNDLEIIAAENDEHGGAALVNSLESARRNILRLAAEDQPQKGDLAPLTRTRRSTKSQLIPDGHQG</sequence>
<name>A0A3D3R1U5_9PLAN</name>
<dbReference type="PANTHER" id="PTHR43741:SF2">
    <property type="entry name" value="FMN-DEPENDENT NADH:QUINONE OXIDOREDUCTASE"/>
    <property type="match status" value="1"/>
</dbReference>
<evidence type="ECO:0000256" key="1">
    <source>
        <dbReference type="ARBA" id="ARBA00022630"/>
    </source>
</evidence>
<feature type="binding site" evidence="6">
    <location>
        <position position="10"/>
    </location>
    <ligand>
        <name>FMN</name>
        <dbReference type="ChEBI" id="CHEBI:58210"/>
    </ligand>
</feature>
<dbReference type="InterPro" id="IPR029039">
    <property type="entry name" value="Flavoprotein-like_sf"/>
</dbReference>
<dbReference type="Pfam" id="PF02525">
    <property type="entry name" value="Flavodoxin_2"/>
    <property type="match status" value="1"/>
</dbReference>
<evidence type="ECO:0000256" key="2">
    <source>
        <dbReference type="ARBA" id="ARBA00022643"/>
    </source>
</evidence>
<keyword evidence="1 6" id="KW-0285">Flavoprotein</keyword>
<comment type="catalytic activity">
    <reaction evidence="6">
        <text>2 a quinone + NADH + H(+) = 2 a 1,4-benzosemiquinone + NAD(+)</text>
        <dbReference type="Rhea" id="RHEA:65952"/>
        <dbReference type="ChEBI" id="CHEBI:15378"/>
        <dbReference type="ChEBI" id="CHEBI:57540"/>
        <dbReference type="ChEBI" id="CHEBI:57945"/>
        <dbReference type="ChEBI" id="CHEBI:132124"/>
        <dbReference type="ChEBI" id="CHEBI:134225"/>
    </reaction>
</comment>
<reference evidence="9 10" key="1">
    <citation type="journal article" date="2018" name="Nat. Biotechnol.">
        <title>A standardized bacterial taxonomy based on genome phylogeny substantially revises the tree of life.</title>
        <authorList>
            <person name="Parks D.H."/>
            <person name="Chuvochina M."/>
            <person name="Waite D.W."/>
            <person name="Rinke C."/>
            <person name="Skarshewski A."/>
            <person name="Chaumeil P.A."/>
            <person name="Hugenholtz P."/>
        </authorList>
    </citation>
    <scope>NUCLEOTIDE SEQUENCE [LARGE SCALE GENOMIC DNA]</scope>
    <source>
        <strain evidence="9">UBA9375</strain>
    </source>
</reference>
<dbReference type="EC" id="1.7.1.17" evidence="6"/>
<dbReference type="InterPro" id="IPR003680">
    <property type="entry name" value="Flavodoxin_fold"/>
</dbReference>
<dbReference type="HAMAP" id="MF_01216">
    <property type="entry name" value="Azoreductase_type1"/>
    <property type="match status" value="1"/>
</dbReference>
<dbReference type="GO" id="GO:0009055">
    <property type="term" value="F:electron transfer activity"/>
    <property type="evidence" value="ECO:0007669"/>
    <property type="project" value="UniProtKB-UniRule"/>
</dbReference>
<comment type="function">
    <text evidence="6">Also exhibits azoreductase activity. Catalyzes the reductive cleavage of the azo bond in aromatic azo compounds to the corresponding amines.</text>
</comment>
<accession>A0A3D3R1U5</accession>
<evidence type="ECO:0000256" key="4">
    <source>
        <dbReference type="ARBA" id="ARBA00023027"/>
    </source>
</evidence>
<comment type="subunit">
    <text evidence="6">Homodimer.</text>
</comment>
<evidence type="ECO:0000313" key="9">
    <source>
        <dbReference type="EMBL" id="HCO22188.1"/>
    </source>
</evidence>
<keyword evidence="2 6" id="KW-0288">FMN</keyword>
<gene>
    <name evidence="6" type="primary">azoR</name>
    <name evidence="9" type="ORF">DIT97_03645</name>
</gene>
<protein>
    <recommendedName>
        <fullName evidence="6">FMN dependent NADH:quinone oxidoreductase</fullName>
        <ecNumber evidence="6">1.6.5.-</ecNumber>
    </recommendedName>
    <alternativeName>
        <fullName evidence="6">Azo-dye reductase</fullName>
    </alternativeName>
    <alternativeName>
        <fullName evidence="6">FMN-dependent NADH-azo compound oxidoreductase</fullName>
    </alternativeName>
    <alternativeName>
        <fullName evidence="6">FMN-dependent NADH-azoreductase</fullName>
        <ecNumber evidence="6">1.7.1.17</ecNumber>
    </alternativeName>
</protein>
<evidence type="ECO:0000256" key="6">
    <source>
        <dbReference type="HAMAP-Rule" id="MF_01216"/>
    </source>
</evidence>
<dbReference type="GO" id="GO:0010181">
    <property type="term" value="F:FMN binding"/>
    <property type="evidence" value="ECO:0007669"/>
    <property type="project" value="UniProtKB-UniRule"/>
</dbReference>
<dbReference type="PANTHER" id="PTHR43741">
    <property type="entry name" value="FMN-DEPENDENT NADH-AZOREDUCTASE 1"/>
    <property type="match status" value="1"/>
</dbReference>
<dbReference type="InterPro" id="IPR023048">
    <property type="entry name" value="NADH:quinone_OxRdtase_FMN_depd"/>
</dbReference>
<keyword evidence="3 6" id="KW-0560">Oxidoreductase</keyword>
<dbReference type="InterPro" id="IPR050104">
    <property type="entry name" value="FMN-dep_NADH:Q_OxRdtase_AzoR1"/>
</dbReference>
<feature type="region of interest" description="Disordered" evidence="7">
    <location>
        <begin position="209"/>
        <end position="239"/>
    </location>
</feature>
<evidence type="ECO:0000256" key="7">
    <source>
        <dbReference type="SAM" id="MobiDB-lite"/>
    </source>
</evidence>
<evidence type="ECO:0000256" key="3">
    <source>
        <dbReference type="ARBA" id="ARBA00023002"/>
    </source>
</evidence>
<feature type="domain" description="Flavodoxin-like fold" evidence="8">
    <location>
        <begin position="3"/>
        <end position="189"/>
    </location>
</feature>
<comment type="catalytic activity">
    <reaction evidence="5">
        <text>N,N-dimethyl-1,4-phenylenediamine + anthranilate + 2 NAD(+) = 2-(4-dimethylaminophenyl)diazenylbenzoate + 2 NADH + 2 H(+)</text>
        <dbReference type="Rhea" id="RHEA:55872"/>
        <dbReference type="ChEBI" id="CHEBI:15378"/>
        <dbReference type="ChEBI" id="CHEBI:15783"/>
        <dbReference type="ChEBI" id="CHEBI:16567"/>
        <dbReference type="ChEBI" id="CHEBI:57540"/>
        <dbReference type="ChEBI" id="CHEBI:57945"/>
        <dbReference type="ChEBI" id="CHEBI:71579"/>
        <dbReference type="EC" id="1.7.1.17"/>
    </reaction>
    <physiologicalReaction direction="right-to-left" evidence="5">
        <dbReference type="Rhea" id="RHEA:55874"/>
    </physiologicalReaction>
</comment>
<evidence type="ECO:0000313" key="10">
    <source>
        <dbReference type="Proteomes" id="UP000263642"/>
    </source>
</evidence>
<proteinExistence type="inferred from homology"/>
<dbReference type="Proteomes" id="UP000263642">
    <property type="component" value="Unassembled WGS sequence"/>
</dbReference>
<comment type="function">
    <text evidence="6">Quinone reductase that provides resistance to thiol-specific stress caused by electrophilic quinones.</text>
</comment>
<dbReference type="GO" id="GO:0016652">
    <property type="term" value="F:oxidoreductase activity, acting on NAD(P)H as acceptor"/>
    <property type="evidence" value="ECO:0007669"/>
    <property type="project" value="UniProtKB-UniRule"/>
</dbReference>
<dbReference type="SUPFAM" id="SSF52218">
    <property type="entry name" value="Flavoproteins"/>
    <property type="match status" value="1"/>
</dbReference>
<comment type="caution">
    <text evidence="6">Lacks conserved residue(s) required for the propagation of feature annotation.</text>
</comment>
<organism evidence="9 10">
    <name type="scientific">Gimesia maris</name>
    <dbReference type="NCBI Taxonomy" id="122"/>
    <lineage>
        <taxon>Bacteria</taxon>
        <taxon>Pseudomonadati</taxon>
        <taxon>Planctomycetota</taxon>
        <taxon>Planctomycetia</taxon>
        <taxon>Planctomycetales</taxon>
        <taxon>Planctomycetaceae</taxon>
        <taxon>Gimesia</taxon>
    </lineage>
</organism>
<comment type="cofactor">
    <cofactor evidence="6">
        <name>FMN</name>
        <dbReference type="ChEBI" id="CHEBI:58210"/>
    </cofactor>
    <text evidence="6">Binds 1 FMN per subunit.</text>
</comment>
<comment type="caution">
    <text evidence="9">The sequence shown here is derived from an EMBL/GenBank/DDBJ whole genome shotgun (WGS) entry which is preliminary data.</text>
</comment>
<keyword evidence="4 6" id="KW-0520">NAD</keyword>
<dbReference type="EC" id="1.6.5.-" evidence="6"/>
<dbReference type="AlphaFoldDB" id="A0A3D3R1U5"/>
<dbReference type="Gene3D" id="3.40.50.360">
    <property type="match status" value="1"/>
</dbReference>
<dbReference type="GO" id="GO:0016655">
    <property type="term" value="F:oxidoreductase activity, acting on NAD(P)H, quinone or similar compound as acceptor"/>
    <property type="evidence" value="ECO:0007669"/>
    <property type="project" value="InterPro"/>
</dbReference>
<dbReference type="EMBL" id="DQAY01000022">
    <property type="protein sequence ID" value="HCO22188.1"/>
    <property type="molecule type" value="Genomic_DNA"/>
</dbReference>
<evidence type="ECO:0000256" key="5">
    <source>
        <dbReference type="ARBA" id="ARBA00048542"/>
    </source>
</evidence>